<evidence type="ECO:0000313" key="3">
    <source>
        <dbReference type="EMBL" id="MDQ0648987.1"/>
    </source>
</evidence>
<keyword evidence="2" id="KW-0472">Membrane</keyword>
<evidence type="ECO:0000313" key="4">
    <source>
        <dbReference type="Proteomes" id="UP001244427"/>
    </source>
</evidence>
<keyword evidence="2" id="KW-0812">Transmembrane</keyword>
<proteinExistence type="predicted"/>
<feature type="compositionally biased region" description="Pro residues" evidence="1">
    <location>
        <begin position="1"/>
        <end position="21"/>
    </location>
</feature>
<feature type="transmembrane region" description="Helical" evidence="2">
    <location>
        <begin position="189"/>
        <end position="209"/>
    </location>
</feature>
<dbReference type="RefSeq" id="WP_307298119.1">
    <property type="nucleotide sequence ID" value="NZ_JAUSXV010000001.1"/>
</dbReference>
<reference evidence="3 4" key="1">
    <citation type="submission" date="2023-07" db="EMBL/GenBank/DDBJ databases">
        <title>Comparative genomics of wheat-associated soil bacteria to identify genetic determinants of phenazine resistance.</title>
        <authorList>
            <person name="Mouncey N."/>
        </authorList>
    </citation>
    <scope>NUCLEOTIDE SEQUENCE [LARGE SCALE GENOMIC DNA]</scope>
    <source>
        <strain evidence="3 4">W4I9-1</strain>
    </source>
</reference>
<accession>A0AAW8F162</accession>
<feature type="compositionally biased region" description="Low complexity" evidence="1">
    <location>
        <begin position="22"/>
        <end position="40"/>
    </location>
</feature>
<dbReference type="AlphaFoldDB" id="A0AAW8F162"/>
<feature type="region of interest" description="Disordered" evidence="1">
    <location>
        <begin position="1"/>
        <end position="63"/>
    </location>
</feature>
<evidence type="ECO:0000256" key="2">
    <source>
        <dbReference type="SAM" id="Phobius"/>
    </source>
</evidence>
<evidence type="ECO:0000256" key="1">
    <source>
        <dbReference type="SAM" id="MobiDB-lite"/>
    </source>
</evidence>
<keyword evidence="2" id="KW-1133">Transmembrane helix</keyword>
<evidence type="ECO:0008006" key="5">
    <source>
        <dbReference type="Google" id="ProtNLM"/>
    </source>
</evidence>
<feature type="transmembrane region" description="Helical" evidence="2">
    <location>
        <begin position="216"/>
        <end position="242"/>
    </location>
</feature>
<sequence length="251" mass="24715">MTDPQLPPPSGAVPPAPPAFPAPHSAAPGAQPERPAAPAAAPAPQPPAAFPPPAAAPSAPVTPAAPPAYPAAAPSYPAAPAYPAVPQAPAVAQVPAPQAPPGAYHVPVGGYAAPQGGYVAPQVAPTQSGGFLGILSLILAGIAAIIIPIIAGVAGFEIGVRIPSGIDTTDPDFLSALSPARTQVLWAEIAFWVGTALGIAAIVVGIIAIRKKQRRALGIVGMVLAVLGAAIFWIVLVATLSAGMATGFVNY</sequence>
<name>A0AAW8F162_9MICO</name>
<comment type="caution">
    <text evidence="3">The sequence shown here is derived from an EMBL/GenBank/DDBJ whole genome shotgun (WGS) entry which is preliminary data.</text>
</comment>
<dbReference type="Proteomes" id="UP001244427">
    <property type="component" value="Unassembled WGS sequence"/>
</dbReference>
<gene>
    <name evidence="3" type="ORF">QFZ53_003183</name>
</gene>
<dbReference type="EMBL" id="JAUSXV010000001">
    <property type="protein sequence ID" value="MDQ0648987.1"/>
    <property type="molecule type" value="Genomic_DNA"/>
</dbReference>
<organism evidence="3 4">
    <name type="scientific">Microbacterium natoriense</name>
    <dbReference type="NCBI Taxonomy" id="284570"/>
    <lineage>
        <taxon>Bacteria</taxon>
        <taxon>Bacillati</taxon>
        <taxon>Actinomycetota</taxon>
        <taxon>Actinomycetes</taxon>
        <taxon>Micrococcales</taxon>
        <taxon>Microbacteriaceae</taxon>
        <taxon>Microbacterium</taxon>
    </lineage>
</organism>
<protein>
    <recommendedName>
        <fullName evidence="5">DUF4064 domain-containing protein</fullName>
    </recommendedName>
</protein>
<keyword evidence="4" id="KW-1185">Reference proteome</keyword>
<feature type="compositionally biased region" description="Pro residues" evidence="1">
    <location>
        <begin position="41"/>
        <end position="55"/>
    </location>
</feature>
<feature type="transmembrane region" description="Helical" evidence="2">
    <location>
        <begin position="131"/>
        <end position="154"/>
    </location>
</feature>